<accession>A4U0Y9</accession>
<evidence type="ECO:0000313" key="1">
    <source>
        <dbReference type="EMBL" id="CAM76546.1"/>
    </source>
</evidence>
<sequence>MCHVGPLPTHCYLSNGSRAAPPGPSPLPLRFCVGSMARAVYADRQHKVA</sequence>
<gene>
    <name evidence="1" type="ORF">MGR_1219</name>
</gene>
<name>A4U0Y9_9PROT</name>
<reference evidence="1" key="1">
    <citation type="journal article" date="2007" name="J. Bacteriol.">
        <title>Comparative genome analysis of four magnetotactic bacteria reveals a complex set of group-specific genes implicated in magnetosome biomineralization and function.</title>
        <authorList>
            <person name="Richter M."/>
            <person name="Kube M."/>
            <person name="Bazylinski D.A."/>
            <person name="Lombardot T."/>
            <person name="Gloeckner F.O."/>
            <person name="Reinhardt R."/>
            <person name="Schueler D."/>
        </authorList>
    </citation>
    <scope>NUCLEOTIDE SEQUENCE</scope>
    <source>
        <strain evidence="1">MSR-1</strain>
    </source>
</reference>
<proteinExistence type="predicted"/>
<protein>
    <submittedName>
        <fullName evidence="1">Uncharacterized protein</fullName>
    </submittedName>
</protein>
<dbReference type="EMBL" id="CU459003">
    <property type="protein sequence ID" value="CAM76546.1"/>
    <property type="molecule type" value="Genomic_DNA"/>
</dbReference>
<dbReference type="AlphaFoldDB" id="A4U0Y9"/>
<organism evidence="1">
    <name type="scientific">Magnetospirillum gryphiswaldense</name>
    <dbReference type="NCBI Taxonomy" id="55518"/>
    <lineage>
        <taxon>Bacteria</taxon>
        <taxon>Pseudomonadati</taxon>
        <taxon>Pseudomonadota</taxon>
        <taxon>Alphaproteobacteria</taxon>
        <taxon>Rhodospirillales</taxon>
        <taxon>Rhodospirillaceae</taxon>
        <taxon>Magnetospirillum</taxon>
    </lineage>
</organism>